<organism evidence="1 2">
    <name type="scientific">Laccaria amethystina LaAM-08-1</name>
    <dbReference type="NCBI Taxonomy" id="1095629"/>
    <lineage>
        <taxon>Eukaryota</taxon>
        <taxon>Fungi</taxon>
        <taxon>Dikarya</taxon>
        <taxon>Basidiomycota</taxon>
        <taxon>Agaricomycotina</taxon>
        <taxon>Agaricomycetes</taxon>
        <taxon>Agaricomycetidae</taxon>
        <taxon>Agaricales</taxon>
        <taxon>Agaricineae</taxon>
        <taxon>Hydnangiaceae</taxon>
        <taxon>Laccaria</taxon>
    </lineage>
</organism>
<proteinExistence type="predicted"/>
<keyword evidence="2" id="KW-1185">Reference proteome</keyword>
<dbReference type="SUPFAM" id="SSF52047">
    <property type="entry name" value="RNI-like"/>
    <property type="match status" value="1"/>
</dbReference>
<dbReference type="AlphaFoldDB" id="A0A0C9WMF8"/>
<protein>
    <recommendedName>
        <fullName evidence="3">F-box domain-containing protein</fullName>
    </recommendedName>
</protein>
<reference evidence="2" key="2">
    <citation type="submission" date="2015-01" db="EMBL/GenBank/DDBJ databases">
        <title>Evolutionary Origins and Diversification of the Mycorrhizal Mutualists.</title>
        <authorList>
            <consortium name="DOE Joint Genome Institute"/>
            <consortium name="Mycorrhizal Genomics Consortium"/>
            <person name="Kohler A."/>
            <person name="Kuo A."/>
            <person name="Nagy L.G."/>
            <person name="Floudas D."/>
            <person name="Copeland A."/>
            <person name="Barry K.W."/>
            <person name="Cichocki N."/>
            <person name="Veneault-Fourrey C."/>
            <person name="LaButti K."/>
            <person name="Lindquist E.A."/>
            <person name="Lipzen A."/>
            <person name="Lundell T."/>
            <person name="Morin E."/>
            <person name="Murat C."/>
            <person name="Riley R."/>
            <person name="Ohm R."/>
            <person name="Sun H."/>
            <person name="Tunlid A."/>
            <person name="Henrissat B."/>
            <person name="Grigoriev I.V."/>
            <person name="Hibbett D.S."/>
            <person name="Martin F."/>
        </authorList>
    </citation>
    <scope>NUCLEOTIDE SEQUENCE [LARGE SCALE GENOMIC DNA]</scope>
    <source>
        <strain evidence="2">LaAM-08-1</strain>
    </source>
</reference>
<accession>A0A0C9WMF8</accession>
<gene>
    <name evidence="1" type="ORF">K443DRAFT_681015</name>
</gene>
<dbReference type="OrthoDB" id="3071584at2759"/>
<sequence>MGVDIPTEMLLHISKYIPDDYLKEMLAVNRVFYDLAMNLQYGNTLIATRNVTTLNRLVRLQYPEVARRIRRLEIRLSLLKPKKGTERHTPESPSSVHTIRQSFNDALRLLRPGTKSKPLPYSSKSRDPFTAVINDLSTAFPLMTNVQELLIDSWDLPPQYDLHPFLSSAWASFGANLHTVSLCGNLEGYRVLIESNPPFAALKHLRVEFTNNLFRVDLDADRAILVETVAPFVCRLGPQLESLRVWSWMVLDLSAFFLNIGGRFERLGWLNVRTAFNKSFREDAGGLKRVLCESSKTLERVDLRLNPSGSAVDPTSEGPLGGWLLECLEDERCLAHVRALDVYPTNLPSGMDVLLMCVRRTREQLVELVVRDRYLHVEEIGELLEALRGCRGLTYLRLNVWRMNVGLFDVMAVKAPGLRRLWLSVGDAASSDPSESLENFRNEIQTRRFTEWKIEDLTIWQGGAEIDGDTMKALARGIPSVNSFWGTGHTRIEPWVQEEQKPRQKQ</sequence>
<reference evidence="1 2" key="1">
    <citation type="submission" date="2014-04" db="EMBL/GenBank/DDBJ databases">
        <authorList>
            <consortium name="DOE Joint Genome Institute"/>
            <person name="Kuo A."/>
            <person name="Kohler A."/>
            <person name="Nagy L.G."/>
            <person name="Floudas D."/>
            <person name="Copeland A."/>
            <person name="Barry K.W."/>
            <person name="Cichocki N."/>
            <person name="Veneault-Fourrey C."/>
            <person name="LaButti K."/>
            <person name="Lindquist E.A."/>
            <person name="Lipzen A."/>
            <person name="Lundell T."/>
            <person name="Morin E."/>
            <person name="Murat C."/>
            <person name="Sun H."/>
            <person name="Tunlid A."/>
            <person name="Henrissat B."/>
            <person name="Grigoriev I.V."/>
            <person name="Hibbett D.S."/>
            <person name="Martin F."/>
            <person name="Nordberg H.P."/>
            <person name="Cantor M.N."/>
            <person name="Hua S.X."/>
        </authorList>
    </citation>
    <scope>NUCLEOTIDE SEQUENCE [LARGE SCALE GENOMIC DNA]</scope>
    <source>
        <strain evidence="1 2">LaAM-08-1</strain>
    </source>
</reference>
<dbReference type="InterPro" id="IPR032675">
    <property type="entry name" value="LRR_dom_sf"/>
</dbReference>
<dbReference type="EMBL" id="KN838676">
    <property type="protein sequence ID" value="KIJ98139.1"/>
    <property type="molecule type" value="Genomic_DNA"/>
</dbReference>
<evidence type="ECO:0008006" key="3">
    <source>
        <dbReference type="Google" id="ProtNLM"/>
    </source>
</evidence>
<dbReference type="Proteomes" id="UP000054477">
    <property type="component" value="Unassembled WGS sequence"/>
</dbReference>
<name>A0A0C9WMF8_9AGAR</name>
<dbReference type="Gene3D" id="3.80.10.10">
    <property type="entry name" value="Ribonuclease Inhibitor"/>
    <property type="match status" value="1"/>
</dbReference>
<evidence type="ECO:0000313" key="2">
    <source>
        <dbReference type="Proteomes" id="UP000054477"/>
    </source>
</evidence>
<evidence type="ECO:0000313" key="1">
    <source>
        <dbReference type="EMBL" id="KIJ98139.1"/>
    </source>
</evidence>
<dbReference type="HOGENOM" id="CLU_028894_1_0_1"/>